<evidence type="ECO:0000256" key="1">
    <source>
        <dbReference type="ARBA" id="ARBA00004123"/>
    </source>
</evidence>
<dbReference type="InterPro" id="IPR028651">
    <property type="entry name" value="ING_fam"/>
</dbReference>
<comment type="similarity">
    <text evidence="2">Belongs to the ING family.</text>
</comment>
<dbReference type="PROSITE" id="PS50016">
    <property type="entry name" value="ZF_PHD_2"/>
    <property type="match status" value="1"/>
</dbReference>
<dbReference type="Pfam" id="PF00628">
    <property type="entry name" value="PHD"/>
    <property type="match status" value="1"/>
</dbReference>
<evidence type="ECO:0000256" key="3">
    <source>
        <dbReference type="ARBA" id="ARBA00022723"/>
    </source>
</evidence>
<dbReference type="PROSITE" id="PS01359">
    <property type="entry name" value="ZF_PHD_1"/>
    <property type="match status" value="1"/>
</dbReference>
<feature type="site" description="Histone H3K4me3 binding" evidence="7">
    <location>
        <position position="225"/>
    </location>
</feature>
<feature type="compositionally biased region" description="Basic and acidic residues" evidence="10">
    <location>
        <begin position="264"/>
        <end position="287"/>
    </location>
</feature>
<feature type="domain" description="SP-RING-type" evidence="12">
    <location>
        <begin position="559"/>
        <end position="641"/>
    </location>
</feature>
<dbReference type="GO" id="GO:0005634">
    <property type="term" value="C:nucleus"/>
    <property type="evidence" value="ECO:0007669"/>
    <property type="project" value="UniProtKB-SubCell"/>
</dbReference>
<dbReference type="PROSITE" id="PS51044">
    <property type="entry name" value="ZF_SP_RING"/>
    <property type="match status" value="1"/>
</dbReference>
<evidence type="ECO:0000256" key="2">
    <source>
        <dbReference type="ARBA" id="ARBA00010210"/>
    </source>
</evidence>
<dbReference type="InterPro" id="IPR013083">
    <property type="entry name" value="Znf_RING/FYVE/PHD"/>
</dbReference>
<feature type="site" description="Histone H3K4me3 binding" evidence="7">
    <location>
        <position position="210"/>
    </location>
</feature>
<keyword evidence="4 9" id="KW-0863">Zinc-finger</keyword>
<protein>
    <recommendedName>
        <fullName evidence="14">PHD-type domain-containing protein</fullName>
    </recommendedName>
</protein>
<keyword evidence="6" id="KW-0539">Nucleus</keyword>
<sequence length="673" mass="75525">MKDCSIGDPHADLLTMLQHESTMTWEGNGEGEGQVMYEYGVEGAQEVLYAEEGTSNEGYLTVECQPPHEEEDQGSEKATKEGKERFIYLVVHGLPEHFVPQDLARHLSQARSCIRTNEITAIHDPVTKQKVFVLQITDSATAERLMRKSVMKGEYITIMRDTQGLHRTLEYKQLCLQSAGRTTAQSHAKSSTKSETRAGKAKKAASDQKYCLCRHAEYGNMVACDTCEEWFHYPCVGLTHDPPGDQAWICPRCQPVTRSGKRQQNGEHQRIGQREAKRKRNAVEHYSSDGSFESSDSSVFQSPPKKSPTTGAHSSVSAVCINSQQQTKREAHGTTPPDTKHPGGLQPSVPEVEVEQSATSWNRSLGIPARALPLGSKSIPPLCDVREFLAVEKVVWKGALSADIPFRLTMPQIMSLMESPGFTIWVGQFSVSANRIRRWNIFFDLELKDQDRGCYVPIPKKAYMPEKYNKLSHYGPMFPDLRVLKESSPSFWPPGPNSAIRLLRNRARLEKLGLDDTGGYLDCDHVVVAYGRSLGVNDFMKSRAHRLSRHTFRFEPSGLHDDICTMATRLSLKDTLTLAMIDDPVRGRTCQHLQCHDLRSFLQISQEQPNTFEWCCPICKGYMDGLVYDMEVKRVLEAYPHCTSVDVDPSLWSTPGYLPPPSASAPDDVMLIE</sequence>
<feature type="binding site" evidence="8">
    <location>
        <position position="213"/>
    </location>
    <ligand>
        <name>Zn(2+)</name>
        <dbReference type="ChEBI" id="CHEBI:29105"/>
        <label>1</label>
    </ligand>
</feature>
<feature type="compositionally biased region" description="Polar residues" evidence="10">
    <location>
        <begin position="307"/>
        <end position="326"/>
    </location>
</feature>
<dbReference type="GO" id="GO:0008270">
    <property type="term" value="F:zinc ion binding"/>
    <property type="evidence" value="ECO:0007669"/>
    <property type="project" value="UniProtKB-KW"/>
</dbReference>
<keyword evidence="3 8" id="KW-0479">Metal-binding</keyword>
<evidence type="ECO:0000256" key="9">
    <source>
        <dbReference type="PROSITE-ProRule" id="PRU00452"/>
    </source>
</evidence>
<dbReference type="Pfam" id="PF02891">
    <property type="entry name" value="zf-MIZ"/>
    <property type="match status" value="1"/>
</dbReference>
<dbReference type="InterPro" id="IPR019787">
    <property type="entry name" value="Znf_PHD-finger"/>
</dbReference>
<feature type="domain" description="PHD-type" evidence="11">
    <location>
        <begin position="208"/>
        <end position="256"/>
    </location>
</feature>
<accession>A0A7S1NVD9</accession>
<organism evidence="13">
    <name type="scientific">Eutreptiella gymnastica</name>
    <dbReference type="NCBI Taxonomy" id="73025"/>
    <lineage>
        <taxon>Eukaryota</taxon>
        <taxon>Discoba</taxon>
        <taxon>Euglenozoa</taxon>
        <taxon>Euglenida</taxon>
        <taxon>Spirocuta</taxon>
        <taxon>Euglenophyceae</taxon>
        <taxon>Eutreptiales</taxon>
        <taxon>Eutreptiaceae</taxon>
        <taxon>Eutreptiella</taxon>
    </lineage>
</organism>
<evidence type="ECO:0000256" key="7">
    <source>
        <dbReference type="PIRSR" id="PIRSR628651-50"/>
    </source>
</evidence>
<keyword evidence="5 8" id="KW-0862">Zinc</keyword>
<dbReference type="InterPro" id="IPR011011">
    <property type="entry name" value="Znf_FYVE_PHD"/>
</dbReference>
<feature type="binding site" evidence="8">
    <location>
        <position position="227"/>
    </location>
    <ligand>
        <name>Zn(2+)</name>
        <dbReference type="ChEBI" id="CHEBI:29105"/>
        <label>2</label>
    </ligand>
</feature>
<dbReference type="SUPFAM" id="SSF57903">
    <property type="entry name" value="FYVE/PHD zinc finger"/>
    <property type="match status" value="1"/>
</dbReference>
<evidence type="ECO:0000256" key="8">
    <source>
        <dbReference type="PIRSR" id="PIRSR628651-51"/>
    </source>
</evidence>
<evidence type="ECO:0000256" key="6">
    <source>
        <dbReference type="ARBA" id="ARBA00023242"/>
    </source>
</evidence>
<comment type="subcellular location">
    <subcellularLocation>
        <location evidence="1">Nucleus</location>
    </subcellularLocation>
</comment>
<gene>
    <name evidence="13" type="ORF">EGYM00392_LOCUS54048</name>
</gene>
<feature type="site" description="Histone H3K4me3 binding" evidence="7">
    <location>
        <position position="230"/>
    </location>
</feature>
<dbReference type="PANTHER" id="PTHR10333">
    <property type="entry name" value="INHIBITOR OF GROWTH PROTEIN"/>
    <property type="match status" value="1"/>
</dbReference>
<feature type="binding site" evidence="8">
    <location>
        <position position="250"/>
    </location>
    <ligand>
        <name>Zn(2+)</name>
        <dbReference type="ChEBI" id="CHEBI:29105"/>
        <label>2</label>
    </ligand>
</feature>
<evidence type="ECO:0008006" key="14">
    <source>
        <dbReference type="Google" id="ProtNLM"/>
    </source>
</evidence>
<feature type="compositionally biased region" description="Low complexity" evidence="10">
    <location>
        <begin position="288"/>
        <end position="302"/>
    </location>
</feature>
<dbReference type="SMART" id="SM00249">
    <property type="entry name" value="PHD"/>
    <property type="match status" value="1"/>
</dbReference>
<evidence type="ECO:0000256" key="4">
    <source>
        <dbReference type="ARBA" id="ARBA00022771"/>
    </source>
</evidence>
<dbReference type="InterPro" id="IPR004181">
    <property type="entry name" value="Znf_MIZ"/>
</dbReference>
<feature type="binding site" evidence="8">
    <location>
        <position position="232"/>
    </location>
    <ligand>
        <name>Zn(2+)</name>
        <dbReference type="ChEBI" id="CHEBI:29105"/>
        <label>1</label>
    </ligand>
</feature>
<dbReference type="InterPro" id="IPR001965">
    <property type="entry name" value="Znf_PHD"/>
</dbReference>
<evidence type="ECO:0000259" key="12">
    <source>
        <dbReference type="PROSITE" id="PS51044"/>
    </source>
</evidence>
<name>A0A7S1NVD9_9EUGL</name>
<feature type="site" description="Histone H3K4me3 binding" evidence="7">
    <location>
        <position position="221"/>
    </location>
</feature>
<reference evidence="13" key="1">
    <citation type="submission" date="2021-01" db="EMBL/GenBank/DDBJ databases">
        <authorList>
            <person name="Corre E."/>
            <person name="Pelletier E."/>
            <person name="Niang G."/>
            <person name="Scheremetjew M."/>
            <person name="Finn R."/>
            <person name="Kale V."/>
            <person name="Holt S."/>
            <person name="Cochrane G."/>
            <person name="Meng A."/>
            <person name="Brown T."/>
            <person name="Cohen L."/>
        </authorList>
    </citation>
    <scope>NUCLEOTIDE SEQUENCE</scope>
    <source>
        <strain evidence="13">NIES-381</strain>
    </source>
</reference>
<evidence type="ECO:0000259" key="11">
    <source>
        <dbReference type="PROSITE" id="PS50016"/>
    </source>
</evidence>
<evidence type="ECO:0000256" key="10">
    <source>
        <dbReference type="SAM" id="MobiDB-lite"/>
    </source>
</evidence>
<dbReference type="InterPro" id="IPR019786">
    <property type="entry name" value="Zinc_finger_PHD-type_CS"/>
</dbReference>
<dbReference type="Gene3D" id="3.30.40.10">
    <property type="entry name" value="Zinc/RING finger domain, C3HC4 (zinc finger)"/>
    <property type="match status" value="2"/>
</dbReference>
<proteinExistence type="inferred from homology"/>
<evidence type="ECO:0000313" key="13">
    <source>
        <dbReference type="EMBL" id="CAD9042866.1"/>
    </source>
</evidence>
<feature type="binding site" evidence="8">
    <location>
        <position position="235"/>
    </location>
    <ligand>
        <name>Zn(2+)</name>
        <dbReference type="ChEBI" id="CHEBI:29105"/>
        <label>1</label>
    </ligand>
</feature>
<feature type="binding site" evidence="8">
    <location>
        <position position="253"/>
    </location>
    <ligand>
        <name>Zn(2+)</name>
        <dbReference type="ChEBI" id="CHEBI:29105"/>
        <label>2</label>
    </ligand>
</feature>
<feature type="binding site" evidence="8">
    <location>
        <position position="211"/>
    </location>
    <ligand>
        <name>Zn(2+)</name>
        <dbReference type="ChEBI" id="CHEBI:29105"/>
        <label>1</label>
    </ligand>
</feature>
<feature type="region of interest" description="Disordered" evidence="10">
    <location>
        <begin position="257"/>
        <end position="357"/>
    </location>
</feature>
<dbReference type="EMBL" id="HBGA01147967">
    <property type="protein sequence ID" value="CAD9042866.1"/>
    <property type="molecule type" value="Transcribed_RNA"/>
</dbReference>
<evidence type="ECO:0000256" key="5">
    <source>
        <dbReference type="ARBA" id="ARBA00022833"/>
    </source>
</evidence>
<feature type="binding site" evidence="8">
    <location>
        <position position="224"/>
    </location>
    <ligand>
        <name>Zn(2+)</name>
        <dbReference type="ChEBI" id="CHEBI:29105"/>
        <label>2</label>
    </ligand>
</feature>
<dbReference type="AlphaFoldDB" id="A0A7S1NVD9"/>